<evidence type="ECO:0000256" key="5">
    <source>
        <dbReference type="ARBA" id="ARBA00022801"/>
    </source>
</evidence>
<dbReference type="Gene3D" id="3.40.720.10">
    <property type="entry name" value="Alkaline Phosphatase, subunit A"/>
    <property type="match status" value="1"/>
</dbReference>
<accession>A0A1G9NL55</accession>
<organism evidence="9 10">
    <name type="scientific">Pedobacter steynii</name>
    <dbReference type="NCBI Taxonomy" id="430522"/>
    <lineage>
        <taxon>Bacteria</taxon>
        <taxon>Pseudomonadati</taxon>
        <taxon>Bacteroidota</taxon>
        <taxon>Sphingobacteriia</taxon>
        <taxon>Sphingobacteriales</taxon>
        <taxon>Sphingobacteriaceae</taxon>
        <taxon>Pedobacter</taxon>
    </lineage>
</organism>
<dbReference type="PANTHER" id="PTHR42693">
    <property type="entry name" value="ARYLSULFATASE FAMILY MEMBER"/>
    <property type="match status" value="1"/>
</dbReference>
<dbReference type="GO" id="GO:0046872">
    <property type="term" value="F:metal ion binding"/>
    <property type="evidence" value="ECO:0007669"/>
    <property type="project" value="UniProtKB-KW"/>
</dbReference>
<dbReference type="GO" id="GO:0004065">
    <property type="term" value="F:arylsulfatase activity"/>
    <property type="evidence" value="ECO:0007669"/>
    <property type="project" value="TreeGrafter"/>
</dbReference>
<dbReference type="CDD" id="cd16144">
    <property type="entry name" value="ARS_like"/>
    <property type="match status" value="1"/>
</dbReference>
<sequence length="463" mass="52302">MKLSLKIAVILCFTLNLALAQNKRPNILIILVDDMGWRDVGFMGSQFYETPVIDSLVRQGMVFTNGYASAANCAPSRACLMSGKWMPRHGIYTVGNSDRGKSADRKLVPVANTLTLDPKFKTLAQSLKENGYHTCLAGKWHLSDDPTQYGFDMNIGGSHAGSPASYYPPYKNIKLQGPENRYLTDLVMDKTIDYVKNAVEDQPFFLYYASYAVHTPIQKVDSLMYRFENKKAWQGQSNKAYATMVSNEDHNIGRLLTALKAKGVLDNTFIIFTSDNGGLNQVTFQHPLRAGKGSYFEGGIRVPTAFIWKGKVKAGTHSDLPVTNLDFYPTLMEVAKATTTEKLDGHSLYRYLQTQKREAVLVDRPLYWYFPIYLEGGNQESNDPVFRTRPGEALRKGNWKLHHYFEDNSLQLYNLKDDVGERNNVAEKFPQKTKELLELLKQLDQKTKAPVVTELNPGYKGDK</sequence>
<evidence type="ECO:0000313" key="9">
    <source>
        <dbReference type="EMBL" id="SDL87110.1"/>
    </source>
</evidence>
<feature type="chain" id="PRO_5010357142" evidence="7">
    <location>
        <begin position="21"/>
        <end position="463"/>
    </location>
</feature>
<evidence type="ECO:0000256" key="1">
    <source>
        <dbReference type="ARBA" id="ARBA00001913"/>
    </source>
</evidence>
<protein>
    <submittedName>
        <fullName evidence="9">Arylsulfatase A</fullName>
    </submittedName>
</protein>
<evidence type="ECO:0000259" key="8">
    <source>
        <dbReference type="Pfam" id="PF00884"/>
    </source>
</evidence>
<evidence type="ECO:0000256" key="3">
    <source>
        <dbReference type="ARBA" id="ARBA00022723"/>
    </source>
</evidence>
<dbReference type="PROSITE" id="PS00149">
    <property type="entry name" value="SULFATASE_2"/>
    <property type="match status" value="1"/>
</dbReference>
<keyword evidence="4 7" id="KW-0732">Signal</keyword>
<dbReference type="RefSeq" id="WP_074605247.1">
    <property type="nucleotide sequence ID" value="NZ_FNGY01000002.1"/>
</dbReference>
<evidence type="ECO:0000256" key="4">
    <source>
        <dbReference type="ARBA" id="ARBA00022729"/>
    </source>
</evidence>
<dbReference type="Gene3D" id="3.30.1120.10">
    <property type="match status" value="1"/>
</dbReference>
<feature type="domain" description="Sulfatase N-terminal" evidence="8">
    <location>
        <begin position="25"/>
        <end position="335"/>
    </location>
</feature>
<evidence type="ECO:0000256" key="6">
    <source>
        <dbReference type="ARBA" id="ARBA00022837"/>
    </source>
</evidence>
<keyword evidence="3" id="KW-0479">Metal-binding</keyword>
<reference evidence="10" key="1">
    <citation type="submission" date="2016-10" db="EMBL/GenBank/DDBJ databases">
        <authorList>
            <person name="Varghese N."/>
            <person name="Submissions S."/>
        </authorList>
    </citation>
    <scope>NUCLEOTIDE SEQUENCE [LARGE SCALE GENOMIC DNA]</scope>
    <source>
        <strain evidence="10">DSM 19110</strain>
    </source>
</reference>
<keyword evidence="5" id="KW-0378">Hydrolase</keyword>
<gene>
    <name evidence="9" type="ORF">SAMN05421820_102362</name>
</gene>
<dbReference type="EMBL" id="FNGY01000002">
    <property type="protein sequence ID" value="SDL87110.1"/>
    <property type="molecule type" value="Genomic_DNA"/>
</dbReference>
<name>A0A1G9NL55_9SPHI</name>
<evidence type="ECO:0000256" key="7">
    <source>
        <dbReference type="SAM" id="SignalP"/>
    </source>
</evidence>
<comment type="cofactor">
    <cofactor evidence="1">
        <name>Ca(2+)</name>
        <dbReference type="ChEBI" id="CHEBI:29108"/>
    </cofactor>
</comment>
<dbReference type="AlphaFoldDB" id="A0A1G9NL55"/>
<comment type="similarity">
    <text evidence="2">Belongs to the sulfatase family.</text>
</comment>
<dbReference type="InterPro" id="IPR050738">
    <property type="entry name" value="Sulfatase"/>
</dbReference>
<dbReference type="OrthoDB" id="9765065at2"/>
<dbReference type="InterPro" id="IPR000917">
    <property type="entry name" value="Sulfatase_N"/>
</dbReference>
<keyword evidence="6" id="KW-0106">Calcium</keyword>
<keyword evidence="10" id="KW-1185">Reference proteome</keyword>
<evidence type="ECO:0000256" key="2">
    <source>
        <dbReference type="ARBA" id="ARBA00008779"/>
    </source>
</evidence>
<dbReference type="SUPFAM" id="SSF53649">
    <property type="entry name" value="Alkaline phosphatase-like"/>
    <property type="match status" value="1"/>
</dbReference>
<dbReference type="PANTHER" id="PTHR42693:SF42">
    <property type="entry name" value="ARYLSULFATASE G"/>
    <property type="match status" value="1"/>
</dbReference>
<dbReference type="Pfam" id="PF00884">
    <property type="entry name" value="Sulfatase"/>
    <property type="match status" value="1"/>
</dbReference>
<evidence type="ECO:0000313" key="10">
    <source>
        <dbReference type="Proteomes" id="UP000183200"/>
    </source>
</evidence>
<proteinExistence type="inferred from homology"/>
<dbReference type="Proteomes" id="UP000183200">
    <property type="component" value="Unassembled WGS sequence"/>
</dbReference>
<dbReference type="InterPro" id="IPR017850">
    <property type="entry name" value="Alkaline_phosphatase_core_sf"/>
</dbReference>
<feature type="signal peptide" evidence="7">
    <location>
        <begin position="1"/>
        <end position="20"/>
    </location>
</feature>
<dbReference type="InterPro" id="IPR024607">
    <property type="entry name" value="Sulfatase_CS"/>
</dbReference>